<dbReference type="Pfam" id="PF00106">
    <property type="entry name" value="adh_short"/>
    <property type="match status" value="1"/>
</dbReference>
<gene>
    <name evidence="6" type="ORF">GCM10009838_86470</name>
</gene>
<dbReference type="InterPro" id="IPR057326">
    <property type="entry name" value="KR_dom"/>
</dbReference>
<dbReference type="PROSITE" id="PS00061">
    <property type="entry name" value="ADH_SHORT"/>
    <property type="match status" value="1"/>
</dbReference>
<dbReference type="PRINTS" id="PR00081">
    <property type="entry name" value="GDHRDH"/>
</dbReference>
<dbReference type="SMART" id="SM00822">
    <property type="entry name" value="PKS_KR"/>
    <property type="match status" value="1"/>
</dbReference>
<evidence type="ECO:0000256" key="4">
    <source>
        <dbReference type="SAM" id="MobiDB-lite"/>
    </source>
</evidence>
<dbReference type="PRINTS" id="PR00080">
    <property type="entry name" value="SDRFAMILY"/>
</dbReference>
<keyword evidence="7" id="KW-1185">Reference proteome</keyword>
<dbReference type="EMBL" id="BAAAQM010000094">
    <property type="protein sequence ID" value="GAA2006842.1"/>
    <property type="molecule type" value="Genomic_DNA"/>
</dbReference>
<evidence type="ECO:0000256" key="3">
    <source>
        <dbReference type="RuleBase" id="RU000363"/>
    </source>
</evidence>
<reference evidence="7" key="1">
    <citation type="journal article" date="2019" name="Int. J. Syst. Evol. Microbiol.">
        <title>The Global Catalogue of Microorganisms (GCM) 10K type strain sequencing project: providing services to taxonomists for standard genome sequencing and annotation.</title>
        <authorList>
            <consortium name="The Broad Institute Genomics Platform"/>
            <consortium name="The Broad Institute Genome Sequencing Center for Infectious Disease"/>
            <person name="Wu L."/>
            <person name="Ma J."/>
        </authorList>
    </citation>
    <scope>NUCLEOTIDE SEQUENCE [LARGE SCALE GENOMIC DNA]</scope>
    <source>
        <strain evidence="7">JCM 16013</strain>
    </source>
</reference>
<evidence type="ECO:0000313" key="6">
    <source>
        <dbReference type="EMBL" id="GAA2006842.1"/>
    </source>
</evidence>
<organism evidence="6 7">
    <name type="scientific">Catenulispora subtropica</name>
    <dbReference type="NCBI Taxonomy" id="450798"/>
    <lineage>
        <taxon>Bacteria</taxon>
        <taxon>Bacillati</taxon>
        <taxon>Actinomycetota</taxon>
        <taxon>Actinomycetes</taxon>
        <taxon>Catenulisporales</taxon>
        <taxon>Catenulisporaceae</taxon>
        <taxon>Catenulispora</taxon>
    </lineage>
</organism>
<dbReference type="Proteomes" id="UP001499854">
    <property type="component" value="Unassembled WGS sequence"/>
</dbReference>
<feature type="domain" description="Ketoreductase" evidence="5">
    <location>
        <begin position="32"/>
        <end position="212"/>
    </location>
</feature>
<proteinExistence type="inferred from homology"/>
<dbReference type="InterPro" id="IPR020904">
    <property type="entry name" value="Sc_DH/Rdtase_CS"/>
</dbReference>
<feature type="region of interest" description="Disordered" evidence="4">
    <location>
        <begin position="1"/>
        <end position="25"/>
    </location>
</feature>
<sequence>MSGGAEVDGGRATAETGRVRVAAGGPAPAKGRVALVTGASSGIGAATAAALARRGYRVVVQGRDERTLAEVATKVAGVPVCADLSRAREVERLAERALEVGGGRVDILVNNAGVGWMGAFDAMPTETVGQLLAVDLAAPIALTRALVPGMRERGFGRVVFVGSIAGRLGVGGEAVYAGAKAGLDCFAESIRGELRGTGVAVSVVVPGVVATPFFERRGEPYTRRWPRPVPAGRVADAVVRCVEGGAAEAYVPRWLRVPVVTRAVAPGVYRWLAGRFG</sequence>
<protein>
    <submittedName>
        <fullName evidence="6">SDR family NAD(P)-dependent oxidoreductase</fullName>
    </submittedName>
</protein>
<dbReference type="Gene3D" id="3.40.50.720">
    <property type="entry name" value="NAD(P)-binding Rossmann-like Domain"/>
    <property type="match status" value="1"/>
</dbReference>
<dbReference type="InterPro" id="IPR002347">
    <property type="entry name" value="SDR_fam"/>
</dbReference>
<dbReference type="RefSeq" id="WP_344663058.1">
    <property type="nucleotide sequence ID" value="NZ_BAAAQM010000094.1"/>
</dbReference>
<evidence type="ECO:0000313" key="7">
    <source>
        <dbReference type="Proteomes" id="UP001499854"/>
    </source>
</evidence>
<dbReference type="CDD" id="cd05233">
    <property type="entry name" value="SDR_c"/>
    <property type="match status" value="1"/>
</dbReference>
<evidence type="ECO:0000256" key="1">
    <source>
        <dbReference type="ARBA" id="ARBA00006484"/>
    </source>
</evidence>
<dbReference type="PANTHER" id="PTHR44196:SF1">
    <property type="entry name" value="DEHYDROGENASE_REDUCTASE SDR FAMILY MEMBER 7B"/>
    <property type="match status" value="1"/>
</dbReference>
<evidence type="ECO:0000259" key="5">
    <source>
        <dbReference type="SMART" id="SM00822"/>
    </source>
</evidence>
<evidence type="ECO:0000256" key="2">
    <source>
        <dbReference type="ARBA" id="ARBA00023002"/>
    </source>
</evidence>
<keyword evidence="2" id="KW-0560">Oxidoreductase</keyword>
<dbReference type="PANTHER" id="PTHR44196">
    <property type="entry name" value="DEHYDROGENASE/REDUCTASE SDR FAMILY MEMBER 7B"/>
    <property type="match status" value="1"/>
</dbReference>
<name>A0ABP5EST8_9ACTN</name>
<comment type="similarity">
    <text evidence="1 3">Belongs to the short-chain dehydrogenases/reductases (SDR) family.</text>
</comment>
<accession>A0ABP5EST8</accession>
<dbReference type="InterPro" id="IPR036291">
    <property type="entry name" value="NAD(P)-bd_dom_sf"/>
</dbReference>
<dbReference type="SUPFAM" id="SSF51735">
    <property type="entry name" value="NAD(P)-binding Rossmann-fold domains"/>
    <property type="match status" value="1"/>
</dbReference>
<comment type="caution">
    <text evidence="6">The sequence shown here is derived from an EMBL/GenBank/DDBJ whole genome shotgun (WGS) entry which is preliminary data.</text>
</comment>